<accession>A0ABN0NQX3</accession>
<proteinExistence type="inferred from homology"/>
<dbReference type="Gene3D" id="1.10.3110.10">
    <property type="entry name" value="protoporphyrinogen ix oxidase, domain 3"/>
    <property type="match status" value="1"/>
</dbReference>
<comment type="function">
    <text evidence="6">Involved in coproporphyrin-dependent heme b biosynthesis. Catalyzes the oxidation of coproporphyrinogen III to coproporphyrin III.</text>
</comment>
<keyword evidence="6" id="KW-0963">Cytoplasm</keyword>
<protein>
    <recommendedName>
        <fullName evidence="6">Coproporphyrinogen III oxidase</fullName>
        <ecNumber evidence="6">1.3.3.15</ecNumber>
    </recommendedName>
</protein>
<comment type="pathway">
    <text evidence="6">Porphyrin-containing compound metabolism; protoheme biosynthesis.</text>
</comment>
<reference evidence="8 9" key="1">
    <citation type="submission" date="2013-06" db="EMBL/GenBank/DDBJ databases">
        <authorList>
            <person name="Weinstock G."/>
            <person name="Sodergren E."/>
            <person name="Lobos E.A."/>
            <person name="Fulton L."/>
            <person name="Fulton R."/>
            <person name="Courtney L."/>
            <person name="Fronick C."/>
            <person name="O'Laughlin M."/>
            <person name="Godfrey J."/>
            <person name="Wilson R.M."/>
            <person name="Miner T."/>
            <person name="Farmer C."/>
            <person name="Delehaunty K."/>
            <person name="Cordes M."/>
            <person name="Minx P."/>
            <person name="Tomlinson C."/>
            <person name="Chen J."/>
            <person name="Wollam A."/>
            <person name="Pepin K.H."/>
            <person name="Bhonagiri V."/>
            <person name="Zhang X."/>
            <person name="Warren W."/>
            <person name="Mitreva M."/>
            <person name="Mardis E.R."/>
            <person name="Wilson R.K."/>
        </authorList>
    </citation>
    <scope>NUCLEOTIDE SEQUENCE [LARGE SCALE GENOMIC DNA]</scope>
    <source>
        <strain evidence="8 9">ATCC 29426</strain>
    </source>
</reference>
<dbReference type="SUPFAM" id="SSF54373">
    <property type="entry name" value="FAD-linked reductases, C-terminal domain"/>
    <property type="match status" value="1"/>
</dbReference>
<dbReference type="SUPFAM" id="SSF51905">
    <property type="entry name" value="FAD/NAD(P)-binding domain"/>
    <property type="match status" value="1"/>
</dbReference>
<evidence type="ECO:0000256" key="6">
    <source>
        <dbReference type="RuleBase" id="RU364052"/>
    </source>
</evidence>
<evidence type="ECO:0000259" key="7">
    <source>
        <dbReference type="Pfam" id="PF01593"/>
    </source>
</evidence>
<dbReference type="Gene3D" id="3.90.660.20">
    <property type="entry name" value="Protoporphyrinogen oxidase, mitochondrial, domain 2"/>
    <property type="match status" value="1"/>
</dbReference>
<evidence type="ECO:0000256" key="3">
    <source>
        <dbReference type="ARBA" id="ARBA00022827"/>
    </source>
</evidence>
<keyword evidence="2 6" id="KW-0285">Flavoprotein</keyword>
<dbReference type="InterPro" id="IPR036188">
    <property type="entry name" value="FAD/NAD-bd_sf"/>
</dbReference>
<dbReference type="InterPro" id="IPR050464">
    <property type="entry name" value="Zeta_carotene_desat/Oxidored"/>
</dbReference>
<evidence type="ECO:0000256" key="1">
    <source>
        <dbReference type="ARBA" id="ARBA00001974"/>
    </source>
</evidence>
<evidence type="ECO:0000256" key="2">
    <source>
        <dbReference type="ARBA" id="ARBA00022630"/>
    </source>
</evidence>
<comment type="similarity">
    <text evidence="6">Belongs to the protoporphyrinogen/coproporphyrinogen oxidase family. Coproporphyrinogen III oxidase subfamily.</text>
</comment>
<dbReference type="Pfam" id="PF01593">
    <property type="entry name" value="Amino_oxidase"/>
    <property type="match status" value="1"/>
</dbReference>
<dbReference type="PANTHER" id="PTHR42923">
    <property type="entry name" value="PROTOPORPHYRINOGEN OXIDASE"/>
    <property type="match status" value="1"/>
</dbReference>
<evidence type="ECO:0000313" key="9">
    <source>
        <dbReference type="Proteomes" id="UP000016660"/>
    </source>
</evidence>
<evidence type="ECO:0000313" key="8">
    <source>
        <dbReference type="EMBL" id="ERJ75703.1"/>
    </source>
</evidence>
<keyword evidence="3 6" id="KW-0274">FAD</keyword>
<dbReference type="InterPro" id="IPR004572">
    <property type="entry name" value="Protoporphyrinogen_oxidase"/>
</dbReference>
<name>A0ABN0NQX3_9BACT</name>
<dbReference type="InterPro" id="IPR002937">
    <property type="entry name" value="Amino_oxidase"/>
</dbReference>
<comment type="subcellular location">
    <subcellularLocation>
        <location evidence="6">Cytoplasm</location>
    </subcellularLocation>
</comment>
<dbReference type="PANTHER" id="PTHR42923:SF3">
    <property type="entry name" value="PROTOPORPHYRINOGEN OXIDASE"/>
    <property type="match status" value="1"/>
</dbReference>
<dbReference type="NCBIfam" id="TIGR00562">
    <property type="entry name" value="proto_IX_ox"/>
    <property type="match status" value="1"/>
</dbReference>
<dbReference type="EMBL" id="AWUY01000161">
    <property type="protein sequence ID" value="ERJ75703.1"/>
    <property type="molecule type" value="Genomic_DNA"/>
</dbReference>
<dbReference type="Proteomes" id="UP000016660">
    <property type="component" value="Unassembled WGS sequence"/>
</dbReference>
<evidence type="ECO:0000256" key="4">
    <source>
        <dbReference type="ARBA" id="ARBA00023002"/>
    </source>
</evidence>
<organism evidence="8 9">
    <name type="scientific">Prevotella disiens JCM 6334 = ATCC 29426</name>
    <dbReference type="NCBI Taxonomy" id="1235811"/>
    <lineage>
        <taxon>Bacteria</taxon>
        <taxon>Pseudomonadati</taxon>
        <taxon>Bacteroidota</taxon>
        <taxon>Bacteroidia</taxon>
        <taxon>Bacteroidales</taxon>
        <taxon>Prevotellaceae</taxon>
        <taxon>Prevotella</taxon>
    </lineage>
</organism>
<dbReference type="EC" id="1.3.3.15" evidence="6"/>
<keyword evidence="4 6" id="KW-0560">Oxidoreductase</keyword>
<feature type="domain" description="Amine oxidase" evidence="7">
    <location>
        <begin position="34"/>
        <end position="406"/>
    </location>
</feature>
<keyword evidence="9" id="KW-1185">Reference proteome</keyword>
<comment type="caution">
    <text evidence="8">The sequence shown here is derived from an EMBL/GenBank/DDBJ whole genome shotgun (WGS) entry which is preliminary data.</text>
</comment>
<keyword evidence="5 6" id="KW-0350">Heme biosynthesis</keyword>
<comment type="catalytic activity">
    <reaction evidence="6">
        <text>coproporphyrinogen III + 3 O2 = coproporphyrin III + 3 H2O2</text>
        <dbReference type="Rhea" id="RHEA:43436"/>
        <dbReference type="ChEBI" id="CHEBI:15379"/>
        <dbReference type="ChEBI" id="CHEBI:16240"/>
        <dbReference type="ChEBI" id="CHEBI:57309"/>
        <dbReference type="ChEBI" id="CHEBI:131725"/>
        <dbReference type="EC" id="1.3.3.15"/>
    </reaction>
</comment>
<sequence>MEQTNMEETRLKNMEKTAKKMEEHCEIAIIGAGLTGLTTAFRLHQKGRKVHVIEQANHIGGVMQTYHVDGFTMESGPNTGVVSYPEVAELFEDLKEDCRLETARESAKRRLIWKGNRFHALPSGLVSGIRTPLFSFADKIRLLGEPFRSKGTEPDETVADLVVRRMGKSFLNYAVDPFLSGIYAGNPHTLITRYALPKLYNLEQNYGSFIKGGIAKAKETKSERDRLATKKVFSAQGGQSQLVKALGKGIGANNITTHAQNVVVRPTKAGFQVEYADKNGTIHTLNCHKVVTTCGAYALPTLLPFVESALMARVNNLHYAPVIQVSVGINDTKGVELNAFGGLIPSCEHQKILGILYPSACFENRCPEHGALLSFFMGGVRHPEYLEMSDNELTAIVEDALHRMLKFPESVGIAALRIFRHEHAIPQYEKNSGDRFAAIDELQKLYPGLIIGGNLHGGIGMADRIKQATNIAAQL</sequence>
<gene>
    <name evidence="8" type="ORF">HMPREF0653_01797</name>
</gene>
<comment type="cofactor">
    <cofactor evidence="1 6">
        <name>FAD</name>
        <dbReference type="ChEBI" id="CHEBI:57692"/>
    </cofactor>
</comment>
<evidence type="ECO:0000256" key="5">
    <source>
        <dbReference type="ARBA" id="ARBA00023133"/>
    </source>
</evidence>
<dbReference type="Gene3D" id="3.50.50.60">
    <property type="entry name" value="FAD/NAD(P)-binding domain"/>
    <property type="match status" value="1"/>
</dbReference>